<gene>
    <name evidence="2" type="ORF">LKD36_13550</name>
</gene>
<accession>A0AAE3DBZ7</accession>
<dbReference type="Proteomes" id="UP001198220">
    <property type="component" value="Unassembled WGS sequence"/>
</dbReference>
<evidence type="ECO:0000313" key="2">
    <source>
        <dbReference type="EMBL" id="MCC2127192.1"/>
    </source>
</evidence>
<organism evidence="2 3">
    <name type="scientific">Hominiventricola filiformis</name>
    <dbReference type="NCBI Taxonomy" id="2885352"/>
    <lineage>
        <taxon>Bacteria</taxon>
        <taxon>Bacillati</taxon>
        <taxon>Bacillota</taxon>
        <taxon>Clostridia</taxon>
        <taxon>Lachnospirales</taxon>
        <taxon>Lachnospiraceae</taxon>
        <taxon>Hominiventricola</taxon>
    </lineage>
</organism>
<comment type="caution">
    <text evidence="2">The sequence shown here is derived from an EMBL/GenBank/DDBJ whole genome shotgun (WGS) entry which is preliminary data.</text>
</comment>
<evidence type="ECO:0000259" key="1">
    <source>
        <dbReference type="Pfam" id="PF20076"/>
    </source>
</evidence>
<keyword evidence="3" id="KW-1185">Reference proteome</keyword>
<dbReference type="InterPro" id="IPR045525">
    <property type="entry name" value="DUF6472"/>
</dbReference>
<reference evidence="2 3" key="1">
    <citation type="submission" date="2021-10" db="EMBL/GenBank/DDBJ databases">
        <title>Anaerobic single-cell dispensing facilitates the cultivation of human gut bacteria.</title>
        <authorList>
            <person name="Afrizal A."/>
        </authorList>
    </citation>
    <scope>NUCLEOTIDE SEQUENCE [LARGE SCALE GENOMIC DNA]</scope>
    <source>
        <strain evidence="2 3">CLA-AA-H276</strain>
    </source>
</reference>
<feature type="domain" description="DUF6472" evidence="1">
    <location>
        <begin position="5"/>
        <end position="60"/>
    </location>
</feature>
<sequence length="60" mass="7331">MSTATSCDTCRNYVYDEDYEYYVCEMDLDEDEMYRFLTSSVQSCPYYQLDNEYLIVRKQM</sequence>
<dbReference type="EMBL" id="JAJEPS010000016">
    <property type="protein sequence ID" value="MCC2127192.1"/>
    <property type="molecule type" value="Genomic_DNA"/>
</dbReference>
<evidence type="ECO:0000313" key="3">
    <source>
        <dbReference type="Proteomes" id="UP001198220"/>
    </source>
</evidence>
<dbReference type="Pfam" id="PF20076">
    <property type="entry name" value="DUF6472"/>
    <property type="match status" value="1"/>
</dbReference>
<name>A0AAE3DBZ7_9FIRM</name>
<protein>
    <submittedName>
        <fullName evidence="2">DUF6472 family protein</fullName>
    </submittedName>
</protein>
<proteinExistence type="predicted"/>
<dbReference type="AlphaFoldDB" id="A0AAE3DBZ7"/>
<dbReference type="RefSeq" id="WP_118769726.1">
    <property type="nucleotide sequence ID" value="NZ_JAJEPS010000016.1"/>
</dbReference>